<dbReference type="Proteomes" id="UP001596481">
    <property type="component" value="Unassembled WGS sequence"/>
</dbReference>
<protein>
    <submittedName>
        <fullName evidence="3">RAD55 family ATPase</fullName>
    </submittedName>
</protein>
<dbReference type="AlphaFoldDB" id="A0ABD5ZE15"/>
<evidence type="ECO:0000256" key="2">
    <source>
        <dbReference type="ARBA" id="ARBA00022840"/>
    </source>
</evidence>
<reference evidence="3 4" key="1">
    <citation type="journal article" date="2019" name="Int. J. Syst. Evol. Microbiol.">
        <title>The Global Catalogue of Microorganisms (GCM) 10K type strain sequencing project: providing services to taxonomists for standard genome sequencing and annotation.</title>
        <authorList>
            <consortium name="The Broad Institute Genomics Platform"/>
            <consortium name="The Broad Institute Genome Sequencing Center for Infectious Disease"/>
            <person name="Wu L."/>
            <person name="Ma J."/>
        </authorList>
    </citation>
    <scope>NUCLEOTIDE SEQUENCE [LARGE SCALE GENOMIC DNA]</scope>
    <source>
        <strain evidence="3 4">DSM 29988</strain>
    </source>
</reference>
<keyword evidence="2" id="KW-0067">ATP-binding</keyword>
<sequence>MKRLASGIDVLDRQLGGGIPAGSIVLLSADPASQSELFLYELTSTRGTLWLTTLRSEVAVQDAIDRFPGPAGNPTVRDVGGDAPLDSAHKLVRDLPEGANLIIDVVDMLEHAETMRYRKFLNELQNHMVNTKGLTVLHGMKGESVADNRDLTEHMADIVFDLSTSVDGSEVENRMAVPKFRGGQALKDTIKLRLSERVTVDTSRDIA</sequence>
<dbReference type="Gene3D" id="3.40.50.300">
    <property type="entry name" value="P-loop containing nucleotide triphosphate hydrolases"/>
    <property type="match status" value="1"/>
</dbReference>
<name>A0ABD5ZE15_9EURY</name>
<dbReference type="GO" id="GO:0005524">
    <property type="term" value="F:ATP binding"/>
    <property type="evidence" value="ECO:0007669"/>
    <property type="project" value="UniProtKB-KW"/>
</dbReference>
<dbReference type="SUPFAM" id="SSF52540">
    <property type="entry name" value="P-loop containing nucleoside triphosphate hydrolases"/>
    <property type="match status" value="1"/>
</dbReference>
<proteinExistence type="predicted"/>
<gene>
    <name evidence="3" type="ORF">ACFQJC_07985</name>
</gene>
<dbReference type="PANTHER" id="PTHR43637">
    <property type="entry name" value="UPF0273 PROTEIN TM_0370"/>
    <property type="match status" value="1"/>
</dbReference>
<evidence type="ECO:0000313" key="4">
    <source>
        <dbReference type="Proteomes" id="UP001596481"/>
    </source>
</evidence>
<keyword evidence="1" id="KW-0547">Nucleotide-binding</keyword>
<dbReference type="InterPro" id="IPR055549">
    <property type="entry name" value="DUF7125"/>
</dbReference>
<organism evidence="3 4">
    <name type="scientific">Haloferax namakaokahaiae</name>
    <dbReference type="NCBI Taxonomy" id="1748331"/>
    <lineage>
        <taxon>Archaea</taxon>
        <taxon>Methanobacteriati</taxon>
        <taxon>Methanobacteriota</taxon>
        <taxon>Stenosarchaea group</taxon>
        <taxon>Halobacteria</taxon>
        <taxon>Halobacteriales</taxon>
        <taxon>Haloferacaceae</taxon>
        <taxon>Haloferax</taxon>
    </lineage>
</organism>
<dbReference type="EMBL" id="JBHTAA010000005">
    <property type="protein sequence ID" value="MFC7203448.1"/>
    <property type="molecule type" value="Genomic_DNA"/>
</dbReference>
<accession>A0ABD5ZE15</accession>
<evidence type="ECO:0000313" key="3">
    <source>
        <dbReference type="EMBL" id="MFC7203448.1"/>
    </source>
</evidence>
<comment type="caution">
    <text evidence="3">The sequence shown here is derived from an EMBL/GenBank/DDBJ whole genome shotgun (WGS) entry which is preliminary data.</text>
</comment>
<keyword evidence="4" id="KW-1185">Reference proteome</keyword>
<dbReference type="RefSeq" id="WP_390222790.1">
    <property type="nucleotide sequence ID" value="NZ_JBHTAA010000005.1"/>
</dbReference>
<dbReference type="Pfam" id="PF23442">
    <property type="entry name" value="DUF7125"/>
    <property type="match status" value="1"/>
</dbReference>
<dbReference type="InterPro" id="IPR027417">
    <property type="entry name" value="P-loop_NTPase"/>
</dbReference>
<evidence type="ECO:0000256" key="1">
    <source>
        <dbReference type="ARBA" id="ARBA00022741"/>
    </source>
</evidence>